<dbReference type="SUPFAM" id="SSF56219">
    <property type="entry name" value="DNase I-like"/>
    <property type="match status" value="1"/>
</dbReference>
<feature type="domain" description="Endonuclease/exonuclease/phosphatase" evidence="2">
    <location>
        <begin position="465"/>
        <end position="689"/>
    </location>
</feature>
<dbReference type="EMBL" id="JAPFFL010000012">
    <property type="protein sequence ID" value="KAJ6690788.1"/>
    <property type="molecule type" value="Genomic_DNA"/>
</dbReference>
<accession>A0A9Q0PM16</accession>
<evidence type="ECO:0000313" key="4">
    <source>
        <dbReference type="EMBL" id="KAJ6690788.1"/>
    </source>
</evidence>
<dbReference type="Gene3D" id="3.60.10.10">
    <property type="entry name" value="Endonuclease/exonuclease/phosphatase"/>
    <property type="match status" value="1"/>
</dbReference>
<feature type="region of interest" description="Disordered" evidence="1">
    <location>
        <begin position="1"/>
        <end position="22"/>
    </location>
</feature>
<comment type="caution">
    <text evidence="4">The sequence shown here is derived from an EMBL/GenBank/DDBJ whole genome shotgun (WGS) entry which is preliminary data.</text>
</comment>
<sequence length="697" mass="78183">MAPSADKKPQNKTEPITQTTSWADRVKVSDSSTRYTLDPIPPQERGCNLVITEDMFTEQAEQWSRCMVGFFPGYRMNYHAVNKIASRVWRSKGLEDVRTTASGFIIFRFKTEDQMLEILERGPWLFGGKAIVLQQWHPHFIFDKTKISKLPVWVRLHGLPFPLWSRKGLSMVASMVGRPLACDEATFTSSRLDFARVCVELDAKMPFVHHFTITTPLSKDPLRIEVEYEWKPTRCAKCLRFGHSCNVKENTDVHNEVGTALALTEVEGGQVTPQESNPSPPATLDAAPGKKMSHDPKSTHGTASATLDGIPSADDEVPRIVESKGVVDPTTLKGSKSHNKQQPAKPSVESKHPLGDGFFSSKKGTGKDPVASSWNPKEPFTLLKRNGECSEDEEMRSSDYSTGEISGTKEVRHICTVNMMASLQSQSVDKDSEDNVVDSSQVECNLDDRDTSPSSFTKVKKKKGGSWNVRGLNGQNKQQMVSDWIFNNNLSVVGLLETKVLSENQKTVERGLKLPHWAFMSNGSDRVASRILVGWDPRECHVLYVDCDQQWMTCHIRFLRQDITLTVTFIYGLHTAAERQRIWNYITLHSSLITHAWLLMGDFNSTIKASDSVGGDLSWGGCKLDFGNCLAQAQLFSLPYRGPRFTWHNGQESPNTIVKKLDWAISNQALITAWPLTLVKFLPRSISDHSAMILHFH</sequence>
<evidence type="ECO:0000259" key="2">
    <source>
        <dbReference type="Pfam" id="PF03372"/>
    </source>
</evidence>
<dbReference type="GO" id="GO:0003824">
    <property type="term" value="F:catalytic activity"/>
    <property type="evidence" value="ECO:0007669"/>
    <property type="project" value="InterPro"/>
</dbReference>
<dbReference type="Pfam" id="PF14111">
    <property type="entry name" value="DUF4283"/>
    <property type="match status" value="1"/>
</dbReference>
<feature type="compositionally biased region" description="Polar residues" evidence="1">
    <location>
        <begin position="12"/>
        <end position="22"/>
    </location>
</feature>
<reference evidence="4" key="1">
    <citation type="submission" date="2022-11" db="EMBL/GenBank/DDBJ databases">
        <authorList>
            <person name="Hyden B.L."/>
            <person name="Feng K."/>
            <person name="Yates T."/>
            <person name="Jawdy S."/>
            <person name="Smart L.B."/>
            <person name="Muchero W."/>
        </authorList>
    </citation>
    <scope>NUCLEOTIDE SEQUENCE</scope>
    <source>
        <tissue evidence="4">Shoot tip</tissue>
    </source>
</reference>
<dbReference type="AlphaFoldDB" id="A0A9Q0PM16"/>
<dbReference type="InterPro" id="IPR025558">
    <property type="entry name" value="DUF4283"/>
</dbReference>
<feature type="compositionally biased region" description="Basic and acidic residues" evidence="1">
    <location>
        <begin position="1"/>
        <end position="11"/>
    </location>
</feature>
<evidence type="ECO:0000259" key="3">
    <source>
        <dbReference type="Pfam" id="PF14111"/>
    </source>
</evidence>
<feature type="domain" description="DUF4283" evidence="3">
    <location>
        <begin position="60"/>
        <end position="143"/>
    </location>
</feature>
<evidence type="ECO:0000256" key="1">
    <source>
        <dbReference type="SAM" id="MobiDB-lite"/>
    </source>
</evidence>
<evidence type="ECO:0000313" key="5">
    <source>
        <dbReference type="Proteomes" id="UP001151529"/>
    </source>
</evidence>
<dbReference type="InterPro" id="IPR036691">
    <property type="entry name" value="Endo/exonu/phosph_ase_sf"/>
</dbReference>
<feature type="non-terminal residue" evidence="4">
    <location>
        <position position="697"/>
    </location>
</feature>
<organism evidence="4 5">
    <name type="scientific">Salix viminalis</name>
    <name type="common">Common osier</name>
    <name type="synonym">Basket willow</name>
    <dbReference type="NCBI Taxonomy" id="40686"/>
    <lineage>
        <taxon>Eukaryota</taxon>
        <taxon>Viridiplantae</taxon>
        <taxon>Streptophyta</taxon>
        <taxon>Embryophyta</taxon>
        <taxon>Tracheophyta</taxon>
        <taxon>Spermatophyta</taxon>
        <taxon>Magnoliopsida</taxon>
        <taxon>eudicotyledons</taxon>
        <taxon>Gunneridae</taxon>
        <taxon>Pentapetalae</taxon>
        <taxon>rosids</taxon>
        <taxon>fabids</taxon>
        <taxon>Malpighiales</taxon>
        <taxon>Salicaceae</taxon>
        <taxon>Saliceae</taxon>
        <taxon>Salix</taxon>
    </lineage>
</organism>
<proteinExistence type="predicted"/>
<protein>
    <recommendedName>
        <fullName evidence="6">DUF4283 domain-containing protein</fullName>
    </recommendedName>
</protein>
<evidence type="ECO:0008006" key="6">
    <source>
        <dbReference type="Google" id="ProtNLM"/>
    </source>
</evidence>
<dbReference type="Pfam" id="PF03372">
    <property type="entry name" value="Exo_endo_phos"/>
    <property type="match status" value="1"/>
</dbReference>
<keyword evidence="5" id="KW-1185">Reference proteome</keyword>
<dbReference type="InterPro" id="IPR005135">
    <property type="entry name" value="Endo/exonuclease/phosphatase"/>
</dbReference>
<dbReference type="Proteomes" id="UP001151529">
    <property type="component" value="Chromosome 8"/>
</dbReference>
<reference evidence="4" key="2">
    <citation type="journal article" date="2023" name="Int. J. Mol. Sci.">
        <title>De Novo Assembly and Annotation of 11 Diverse Shrub Willow (Salix) Genomes Reveals Novel Gene Organization in Sex-Linked Regions.</title>
        <authorList>
            <person name="Hyden B."/>
            <person name="Feng K."/>
            <person name="Yates T.B."/>
            <person name="Jawdy S."/>
            <person name="Cereghino C."/>
            <person name="Smart L.B."/>
            <person name="Muchero W."/>
        </authorList>
    </citation>
    <scope>NUCLEOTIDE SEQUENCE [LARGE SCALE GENOMIC DNA]</scope>
    <source>
        <tissue evidence="4">Shoot tip</tissue>
    </source>
</reference>
<dbReference type="InterPro" id="IPR040256">
    <property type="entry name" value="At4g02000-like"/>
</dbReference>
<gene>
    <name evidence="4" type="ORF">OIU85_006973</name>
</gene>
<dbReference type="PANTHER" id="PTHR31286:SF99">
    <property type="entry name" value="DUF4283 DOMAIN-CONTAINING PROTEIN"/>
    <property type="match status" value="1"/>
</dbReference>
<feature type="region of interest" description="Disordered" evidence="1">
    <location>
        <begin position="268"/>
        <end position="404"/>
    </location>
</feature>
<name>A0A9Q0PM16_SALVM</name>
<dbReference type="OrthoDB" id="1932741at2759"/>
<dbReference type="PANTHER" id="PTHR31286">
    <property type="entry name" value="GLYCINE-RICH CELL WALL STRUCTURAL PROTEIN 1.8-LIKE"/>
    <property type="match status" value="1"/>
</dbReference>